<dbReference type="AlphaFoldDB" id="A0AAD5DYA1"/>
<gene>
    <name evidence="3" type="ORF">K450DRAFT_263962</name>
</gene>
<proteinExistence type="predicted"/>
<evidence type="ECO:0000313" key="4">
    <source>
        <dbReference type="Proteomes" id="UP001206595"/>
    </source>
</evidence>
<accession>A0AAD5DYA1</accession>
<keyword evidence="2" id="KW-1133">Transmembrane helix</keyword>
<sequence length="630" mass="69649">MPITVDFVTLTVLTNVFGYTCELFLEKVWSYISVKSGRADFKTYVEADYIEKFLPFRTFRALFTSRFGFLAGLCTVSLAMSTFISPLVQLTINGGASFVSPVIQLNNVTKGMYYGPKPYTTASTVLTEENFKNALGLFAGVADASARPLSFIDCAGGCIDPNNGRILNVYDVSSTVSPRVSISIDLDYCSNTTTWVCFNGVPGLYLDTPYDSISLYAPNTYSGIHNLTNDEIFAQDTFIGTLATDTNATIAFGVRVSYTMELTNSYNYSVLEADKIYNYGPIQYSQSSSFSDWCNVTRSYNEGSYAVLELGCYKYLYRYKVETYVLANDPLLDSYRVSPYDDIDGNIISPMELQGEPNYGASFRMAAVSVGNFAGNSSLSTASLSNLVKLLPITSNFTLYDDAMSIAVVVYSTVPYFLIPDGTLVGMLTITLTVLLSLSMYQLSQRATPYLMNQFTLLEASVTDGMCGFKSKFQHQHKWFSSEVGKHQGFSVDGKHVTLQDQGTIYYDAVEMISPDEEKGSYILANHYTEERSGYLGFISRGIVTKGIGAVAIRNASDRQQEKTANGDLTFRKPSRLRQSSTKRDYASEAIDAVHKHTGLTLDDTIQTPENNQGGTREDIASCEHPLSDW</sequence>
<protein>
    <submittedName>
        <fullName evidence="3">Uncharacterized protein</fullName>
    </submittedName>
</protein>
<dbReference type="EMBL" id="MU621019">
    <property type="protein sequence ID" value="KAI8574963.1"/>
    <property type="molecule type" value="Genomic_DNA"/>
</dbReference>
<feature type="region of interest" description="Disordered" evidence="1">
    <location>
        <begin position="602"/>
        <end position="630"/>
    </location>
</feature>
<comment type="caution">
    <text evidence="3">The sequence shown here is derived from an EMBL/GenBank/DDBJ whole genome shotgun (WGS) entry which is preliminary data.</text>
</comment>
<feature type="compositionally biased region" description="Basic and acidic residues" evidence="1">
    <location>
        <begin position="616"/>
        <end position="630"/>
    </location>
</feature>
<keyword evidence="2" id="KW-0472">Membrane</keyword>
<evidence type="ECO:0000256" key="2">
    <source>
        <dbReference type="SAM" id="Phobius"/>
    </source>
</evidence>
<feature type="transmembrane region" description="Helical" evidence="2">
    <location>
        <begin position="67"/>
        <end position="88"/>
    </location>
</feature>
<reference evidence="3" key="2">
    <citation type="journal article" date="2022" name="Proc. Natl. Acad. Sci. U.S.A.">
        <title>Diploid-dominant life cycles characterize the early evolution of Fungi.</title>
        <authorList>
            <person name="Amses K.R."/>
            <person name="Simmons D.R."/>
            <person name="Longcore J.E."/>
            <person name="Mondo S.J."/>
            <person name="Seto K."/>
            <person name="Jeronimo G.H."/>
            <person name="Bonds A.E."/>
            <person name="Quandt C.A."/>
            <person name="Davis W.J."/>
            <person name="Chang Y."/>
            <person name="Federici B.A."/>
            <person name="Kuo A."/>
            <person name="LaButti K."/>
            <person name="Pangilinan J."/>
            <person name="Andreopoulos W."/>
            <person name="Tritt A."/>
            <person name="Riley R."/>
            <person name="Hundley H."/>
            <person name="Johnson J."/>
            <person name="Lipzen A."/>
            <person name="Barry K."/>
            <person name="Lang B.F."/>
            <person name="Cuomo C.A."/>
            <person name="Buchler N.E."/>
            <person name="Grigoriev I.V."/>
            <person name="Spatafora J.W."/>
            <person name="Stajich J.E."/>
            <person name="James T.Y."/>
        </authorList>
    </citation>
    <scope>NUCLEOTIDE SEQUENCE</scope>
    <source>
        <strain evidence="3">AG</strain>
    </source>
</reference>
<organism evidence="3 4">
    <name type="scientific">Umbelopsis ramanniana AG</name>
    <dbReference type="NCBI Taxonomy" id="1314678"/>
    <lineage>
        <taxon>Eukaryota</taxon>
        <taxon>Fungi</taxon>
        <taxon>Fungi incertae sedis</taxon>
        <taxon>Mucoromycota</taxon>
        <taxon>Mucoromycotina</taxon>
        <taxon>Umbelopsidomycetes</taxon>
        <taxon>Umbelopsidales</taxon>
        <taxon>Umbelopsidaceae</taxon>
        <taxon>Umbelopsis</taxon>
    </lineage>
</organism>
<evidence type="ECO:0000256" key="1">
    <source>
        <dbReference type="SAM" id="MobiDB-lite"/>
    </source>
</evidence>
<name>A0AAD5DYA1_UMBRA</name>
<feature type="compositionally biased region" description="Polar residues" evidence="1">
    <location>
        <begin position="604"/>
        <end position="615"/>
    </location>
</feature>
<keyword evidence="2" id="KW-0812">Transmembrane</keyword>
<dbReference type="GeneID" id="75918072"/>
<dbReference type="Proteomes" id="UP001206595">
    <property type="component" value="Unassembled WGS sequence"/>
</dbReference>
<keyword evidence="4" id="KW-1185">Reference proteome</keyword>
<dbReference type="RefSeq" id="XP_051439969.1">
    <property type="nucleotide sequence ID" value="XM_051592730.1"/>
</dbReference>
<evidence type="ECO:0000313" key="3">
    <source>
        <dbReference type="EMBL" id="KAI8574963.1"/>
    </source>
</evidence>
<reference evidence="3" key="1">
    <citation type="submission" date="2021-06" db="EMBL/GenBank/DDBJ databases">
        <authorList>
            <consortium name="DOE Joint Genome Institute"/>
            <person name="Mondo S.J."/>
            <person name="Amses K.R."/>
            <person name="Simmons D.R."/>
            <person name="Longcore J.E."/>
            <person name="Seto K."/>
            <person name="Alves G.H."/>
            <person name="Bonds A.E."/>
            <person name="Quandt C.A."/>
            <person name="Davis W.J."/>
            <person name="Chang Y."/>
            <person name="Letcher P.M."/>
            <person name="Powell M.J."/>
            <person name="Kuo A."/>
            <person name="Labutti K."/>
            <person name="Pangilinan J."/>
            <person name="Andreopoulos W."/>
            <person name="Tritt A."/>
            <person name="Riley R."/>
            <person name="Hundley H."/>
            <person name="Johnson J."/>
            <person name="Lipzen A."/>
            <person name="Barry K."/>
            <person name="Berbee M.L."/>
            <person name="Buchler N.E."/>
            <person name="Grigoriev I.V."/>
            <person name="Spatafora J.W."/>
            <person name="Stajich J.E."/>
            <person name="James T.Y."/>
        </authorList>
    </citation>
    <scope>NUCLEOTIDE SEQUENCE</scope>
    <source>
        <strain evidence="3">AG</strain>
    </source>
</reference>